<dbReference type="EMBL" id="CP033578">
    <property type="protein sequence ID" value="AYV24469.1"/>
    <property type="molecule type" value="Genomic_DNA"/>
</dbReference>
<dbReference type="Proteomes" id="UP000279760">
    <property type="component" value="Chromosome 2"/>
</dbReference>
<accession>A0A3G4VJT8</accession>
<dbReference type="RefSeq" id="WP_124941995.1">
    <property type="nucleotide sequence ID" value="NZ_CP033578.1"/>
</dbReference>
<dbReference type="AlphaFoldDB" id="A0A3G4VJT8"/>
<evidence type="ECO:0000313" key="1">
    <source>
        <dbReference type="EMBL" id="AYV24469.1"/>
    </source>
</evidence>
<reference evidence="1 2" key="1">
    <citation type="submission" date="2018-11" db="EMBL/GenBank/DDBJ databases">
        <title>Complete Genome Sequence of Vbrio mediterranei 117-T6: a Potential Pathogen Bacteria Isolated from the Conchocelis of Pyropia.</title>
        <authorList>
            <person name="Liu Q."/>
        </authorList>
    </citation>
    <scope>NUCLEOTIDE SEQUENCE [LARGE SCALE GENOMIC DNA]</scope>
    <source>
        <strain evidence="1 2">117-T6</strain>
    </source>
</reference>
<protein>
    <submittedName>
        <fullName evidence="1">Uncharacterized protein</fullName>
    </submittedName>
</protein>
<gene>
    <name evidence="1" type="ORF">ECB94_24765</name>
</gene>
<proteinExistence type="predicted"/>
<sequence>MAHKKKIITRLKSLSDIDGVEIEISEEKSSFTIRHKADRSLDFYFKWVDNNHWVGYFEDKEGDLSHAVISLWTPMDAVHFATSYSLMINLRAGRPCPL</sequence>
<evidence type="ECO:0000313" key="2">
    <source>
        <dbReference type="Proteomes" id="UP000279760"/>
    </source>
</evidence>
<organism evidence="1 2">
    <name type="scientific">Vibrio mediterranei</name>
    <dbReference type="NCBI Taxonomy" id="689"/>
    <lineage>
        <taxon>Bacteria</taxon>
        <taxon>Pseudomonadati</taxon>
        <taxon>Pseudomonadota</taxon>
        <taxon>Gammaproteobacteria</taxon>
        <taxon>Vibrionales</taxon>
        <taxon>Vibrionaceae</taxon>
        <taxon>Vibrio</taxon>
    </lineage>
</organism>
<name>A0A3G4VJT8_9VIBR</name>